<gene>
    <name evidence="1" type="ORF">CBM2613_P30034</name>
</gene>
<geneLocation type="plasmid" evidence="2">
    <name>cbm2613_p</name>
</geneLocation>
<evidence type="ECO:0000313" key="1">
    <source>
        <dbReference type="EMBL" id="SOZ74523.1"/>
    </source>
</evidence>
<proteinExistence type="predicted"/>
<name>A0A375EBP4_9BURK</name>
<accession>A0A375EBP4</accession>
<reference evidence="2" key="1">
    <citation type="submission" date="2018-01" db="EMBL/GenBank/DDBJ databases">
        <authorList>
            <person name="Gaut B.S."/>
            <person name="Morton B.R."/>
            <person name="Clegg M.T."/>
            <person name="Duvall M.R."/>
        </authorList>
    </citation>
    <scope>NUCLEOTIDE SEQUENCE [LARGE SCALE GENOMIC DNA]</scope>
    <source>
        <plasmid evidence="2">Plasmid cbm2613_p</plasmid>
    </source>
</reference>
<protein>
    <submittedName>
        <fullName evidence="1">Uncharacterized protein</fullName>
    </submittedName>
</protein>
<dbReference type="Proteomes" id="UP000256952">
    <property type="component" value="Plasmid CBM2613_p"/>
</dbReference>
<sequence length="92" mass="9494">MPADETAACTRPLRLVACGRGCSQPEPAADLNAAGRHRLATAGAHCGADLGIVILSAGAWSAGITSAKAYSDDIEALKALLLERDARIEHLQ</sequence>
<keyword evidence="1" id="KW-0614">Plasmid</keyword>
<organism evidence="1 2">
    <name type="scientific">Cupriavidus taiwanensis</name>
    <dbReference type="NCBI Taxonomy" id="164546"/>
    <lineage>
        <taxon>Bacteria</taxon>
        <taxon>Pseudomonadati</taxon>
        <taxon>Pseudomonadota</taxon>
        <taxon>Betaproteobacteria</taxon>
        <taxon>Burkholderiales</taxon>
        <taxon>Burkholderiaceae</taxon>
        <taxon>Cupriavidus</taxon>
    </lineage>
</organism>
<dbReference type="EMBL" id="LT976981">
    <property type="protein sequence ID" value="SOZ74523.1"/>
    <property type="molecule type" value="Genomic_DNA"/>
</dbReference>
<dbReference type="AlphaFoldDB" id="A0A375EBP4"/>
<evidence type="ECO:0000313" key="2">
    <source>
        <dbReference type="Proteomes" id="UP000256952"/>
    </source>
</evidence>